<evidence type="ECO:0000256" key="1">
    <source>
        <dbReference type="ARBA" id="ARBA00011063"/>
    </source>
</evidence>
<comment type="caution">
    <text evidence="7">The sequence shown here is derived from an EMBL/GenBank/DDBJ whole genome shotgun (WGS) entry which is preliminary data.</text>
</comment>
<dbReference type="Pfam" id="PF01451">
    <property type="entry name" value="LMWPc"/>
    <property type="match status" value="1"/>
</dbReference>
<feature type="active site" evidence="5">
    <location>
        <position position="22"/>
    </location>
</feature>
<evidence type="ECO:0000256" key="4">
    <source>
        <dbReference type="ARBA" id="ARBA00022912"/>
    </source>
</evidence>
<dbReference type="SMART" id="SM00226">
    <property type="entry name" value="LMWPc"/>
    <property type="match status" value="1"/>
</dbReference>
<dbReference type="SUPFAM" id="SSF52788">
    <property type="entry name" value="Phosphotyrosine protein phosphatases I"/>
    <property type="match status" value="1"/>
</dbReference>
<dbReference type="GO" id="GO:0004725">
    <property type="term" value="F:protein tyrosine phosphatase activity"/>
    <property type="evidence" value="ECO:0007669"/>
    <property type="project" value="UniProtKB-EC"/>
</dbReference>
<evidence type="ECO:0000313" key="7">
    <source>
        <dbReference type="EMBL" id="PCC82231.1"/>
    </source>
</evidence>
<dbReference type="PRINTS" id="PR00719">
    <property type="entry name" value="LMWPTPASE"/>
</dbReference>
<dbReference type="PANTHER" id="PTHR11717:SF7">
    <property type="entry name" value="LOW MOLECULAR WEIGHT PHOSPHOTYROSINE PROTEIN PHOSPHATASE"/>
    <property type="match status" value="1"/>
</dbReference>
<gene>
    <name evidence="7" type="ORF">COM45_11065</name>
</gene>
<comment type="similarity">
    <text evidence="1">Belongs to the low molecular weight phosphotyrosine protein phosphatase family.</text>
</comment>
<evidence type="ECO:0000256" key="5">
    <source>
        <dbReference type="PIRSR" id="PIRSR617867-1"/>
    </source>
</evidence>
<dbReference type="InterPro" id="IPR050438">
    <property type="entry name" value="LMW_PTPase"/>
</dbReference>
<feature type="active site" description="Nucleophile" evidence="5">
    <location>
        <position position="16"/>
    </location>
</feature>
<organism evidence="7 8">
    <name type="scientific">Corynebacterium accolens</name>
    <dbReference type="NCBI Taxonomy" id="38284"/>
    <lineage>
        <taxon>Bacteria</taxon>
        <taxon>Bacillati</taxon>
        <taxon>Actinomycetota</taxon>
        <taxon>Actinomycetes</taxon>
        <taxon>Mycobacteriales</taxon>
        <taxon>Corynebacteriaceae</taxon>
        <taxon>Corynebacterium</taxon>
    </lineage>
</organism>
<dbReference type="EMBL" id="NWBP01000033">
    <property type="protein sequence ID" value="PCC82231.1"/>
    <property type="molecule type" value="Genomic_DNA"/>
</dbReference>
<reference evidence="7 8" key="1">
    <citation type="submission" date="2017-09" db="EMBL/GenBank/DDBJ databases">
        <title>Draft Genome Sequence of Corynebacterium accolens AH4003.</title>
        <authorList>
            <person name="Chen Y."/>
            <person name="Oosthuysen W.F."/>
            <person name="Kelley S."/>
            <person name="Horswill A."/>
        </authorList>
    </citation>
    <scope>NUCLEOTIDE SEQUENCE [LARGE SCALE GENOMIC DNA]</scope>
    <source>
        <strain evidence="7 8">AH4003</strain>
    </source>
</reference>
<dbReference type="CDD" id="cd16343">
    <property type="entry name" value="LMWPTP"/>
    <property type="match status" value="1"/>
</dbReference>
<evidence type="ECO:0000313" key="8">
    <source>
        <dbReference type="Proteomes" id="UP000218690"/>
    </source>
</evidence>
<sequence>MTSEDNPSALHLVFVCTGNICRSPMAEIIVRDAMETDMLDLVARTSSCGLGGWHVGQGADPRAIAELRSGGHDGATHRAAKLGPEHMDADLFIAMDSGHRYALIERGIDPERVRLMRSFDPNAEELDVEDPYYGTEEDFARTRKEIEAAVPGLLDWIREQQV</sequence>
<dbReference type="EC" id="3.1.3.48" evidence="2"/>
<protein>
    <recommendedName>
        <fullName evidence="2">protein-tyrosine-phosphatase</fullName>
        <ecNumber evidence="2">3.1.3.48</ecNumber>
    </recommendedName>
</protein>
<dbReference type="Proteomes" id="UP000218690">
    <property type="component" value="Unassembled WGS sequence"/>
</dbReference>
<dbReference type="InterPro" id="IPR023485">
    <property type="entry name" value="Ptyr_pPase"/>
</dbReference>
<evidence type="ECO:0000256" key="2">
    <source>
        <dbReference type="ARBA" id="ARBA00013064"/>
    </source>
</evidence>
<accession>A0A2A4AIA1</accession>
<dbReference type="InterPro" id="IPR017867">
    <property type="entry name" value="Tyr_phospatase_low_mol_wt"/>
</dbReference>
<dbReference type="Gene3D" id="3.40.50.2300">
    <property type="match status" value="1"/>
</dbReference>
<keyword evidence="4" id="KW-0904">Protein phosphatase</keyword>
<evidence type="ECO:0000256" key="3">
    <source>
        <dbReference type="ARBA" id="ARBA00022801"/>
    </source>
</evidence>
<proteinExistence type="inferred from homology"/>
<dbReference type="PANTHER" id="PTHR11717">
    <property type="entry name" value="LOW MOLECULAR WEIGHT PROTEIN TYROSINE PHOSPHATASE"/>
    <property type="match status" value="1"/>
</dbReference>
<keyword evidence="3" id="KW-0378">Hydrolase</keyword>
<feature type="domain" description="Phosphotyrosine protein phosphatase I" evidence="6">
    <location>
        <begin position="10"/>
        <end position="156"/>
    </location>
</feature>
<dbReference type="AlphaFoldDB" id="A0A2A4AIA1"/>
<dbReference type="InterPro" id="IPR036196">
    <property type="entry name" value="Ptyr_pPase_sf"/>
</dbReference>
<feature type="active site" description="Proton donor" evidence="5">
    <location>
        <position position="130"/>
    </location>
</feature>
<name>A0A2A4AIA1_9CORY</name>
<evidence type="ECO:0000259" key="6">
    <source>
        <dbReference type="SMART" id="SM00226"/>
    </source>
</evidence>